<name>A0A7G8PDH1_9MYCO</name>
<organism evidence="2 3">
    <name type="scientific">Mycolicibacterium fluoranthenivorans</name>
    <dbReference type="NCBI Taxonomy" id="258505"/>
    <lineage>
        <taxon>Bacteria</taxon>
        <taxon>Bacillati</taxon>
        <taxon>Actinomycetota</taxon>
        <taxon>Actinomycetes</taxon>
        <taxon>Mycobacteriales</taxon>
        <taxon>Mycobacteriaceae</taxon>
        <taxon>Mycolicibacterium</taxon>
    </lineage>
</organism>
<feature type="compositionally biased region" description="Polar residues" evidence="1">
    <location>
        <begin position="120"/>
        <end position="133"/>
    </location>
</feature>
<dbReference type="KEGG" id="mflu:HZU40_30270"/>
<protein>
    <submittedName>
        <fullName evidence="2">Uncharacterized protein</fullName>
    </submittedName>
</protein>
<reference evidence="2 3" key="1">
    <citation type="submission" date="2020-07" db="EMBL/GenBank/DDBJ databases">
        <title>Draft genome sequence of four isobutane-metabolizing strains capable of cometabolically degrading diverse ether contaminants.</title>
        <authorList>
            <person name="Chen W."/>
            <person name="Faulkner N."/>
            <person name="Smith C."/>
            <person name="Hyman M."/>
        </authorList>
    </citation>
    <scope>NUCLEOTIDE SEQUENCE [LARGE SCALE GENOMIC DNA]</scope>
    <source>
        <strain evidence="2 3">2A</strain>
    </source>
</reference>
<dbReference type="EMBL" id="CP059894">
    <property type="protein sequence ID" value="QNJ92387.1"/>
    <property type="molecule type" value="Genomic_DNA"/>
</dbReference>
<evidence type="ECO:0000256" key="1">
    <source>
        <dbReference type="SAM" id="MobiDB-lite"/>
    </source>
</evidence>
<dbReference type="RefSeq" id="WP_187096815.1">
    <property type="nucleotide sequence ID" value="NZ_CP059894.1"/>
</dbReference>
<gene>
    <name evidence="2" type="ORF">HZU40_30270</name>
</gene>
<accession>A0A7G8PDH1</accession>
<dbReference type="Proteomes" id="UP000515498">
    <property type="component" value="Chromosome"/>
</dbReference>
<feature type="region of interest" description="Disordered" evidence="1">
    <location>
        <begin position="120"/>
        <end position="159"/>
    </location>
</feature>
<evidence type="ECO:0000313" key="3">
    <source>
        <dbReference type="Proteomes" id="UP000515498"/>
    </source>
</evidence>
<evidence type="ECO:0000313" key="2">
    <source>
        <dbReference type="EMBL" id="QNJ92387.1"/>
    </source>
</evidence>
<proteinExistence type="predicted"/>
<sequence>MAEPHSPVRIALIGCTGLLGDVICQTLTAQPDLRVVAKLTPGVSGADLGSVDADIVLWNNADEQRIALWLSQARHQRGPRVLATLTDGKQAALWELTPRRVDLGALSPQSLVQTIRDTVAGSDQTARPDSSPGQAERPVGSRGRPRDPAIATPHTWRAP</sequence>
<dbReference type="AlphaFoldDB" id="A0A7G8PDH1"/>